<protein>
    <submittedName>
        <fullName evidence="1">Uncharacterized protein</fullName>
    </submittedName>
</protein>
<proteinExistence type="predicted"/>
<reference evidence="1" key="1">
    <citation type="submission" date="2014-11" db="EMBL/GenBank/DDBJ databases">
        <authorList>
            <person name="Amaro Gonzalez C."/>
        </authorList>
    </citation>
    <scope>NUCLEOTIDE SEQUENCE</scope>
</reference>
<accession>A0A0E9Y1Y0</accession>
<evidence type="ECO:0000313" key="1">
    <source>
        <dbReference type="EMBL" id="JAI08004.1"/>
    </source>
</evidence>
<name>A0A0E9Y1Y0_ANGAN</name>
<dbReference type="AlphaFoldDB" id="A0A0E9Y1Y0"/>
<reference evidence="1" key="2">
    <citation type="journal article" date="2015" name="Fish Shellfish Immunol.">
        <title>Early steps in the European eel (Anguilla anguilla)-Vibrio vulnificus interaction in the gills: Role of the RtxA13 toxin.</title>
        <authorList>
            <person name="Callol A."/>
            <person name="Pajuelo D."/>
            <person name="Ebbesson L."/>
            <person name="Teles M."/>
            <person name="MacKenzie S."/>
            <person name="Amaro C."/>
        </authorList>
    </citation>
    <scope>NUCLEOTIDE SEQUENCE</scope>
</reference>
<sequence>MKEYLIFTLNVAHEFEFDYYILVI</sequence>
<organism evidence="1">
    <name type="scientific">Anguilla anguilla</name>
    <name type="common">European freshwater eel</name>
    <name type="synonym">Muraena anguilla</name>
    <dbReference type="NCBI Taxonomy" id="7936"/>
    <lineage>
        <taxon>Eukaryota</taxon>
        <taxon>Metazoa</taxon>
        <taxon>Chordata</taxon>
        <taxon>Craniata</taxon>
        <taxon>Vertebrata</taxon>
        <taxon>Euteleostomi</taxon>
        <taxon>Actinopterygii</taxon>
        <taxon>Neopterygii</taxon>
        <taxon>Teleostei</taxon>
        <taxon>Anguilliformes</taxon>
        <taxon>Anguillidae</taxon>
        <taxon>Anguilla</taxon>
    </lineage>
</organism>
<dbReference type="EMBL" id="GBXM01000574">
    <property type="protein sequence ID" value="JAI08004.1"/>
    <property type="molecule type" value="Transcribed_RNA"/>
</dbReference>